<evidence type="ECO:0000256" key="5">
    <source>
        <dbReference type="SAM" id="MobiDB-lite"/>
    </source>
</evidence>
<dbReference type="OrthoDB" id="175029at2"/>
<dbReference type="Gene3D" id="2.170.130.10">
    <property type="entry name" value="TonB-dependent receptor, plug domain"/>
    <property type="match status" value="1"/>
</dbReference>
<dbReference type="Pfam" id="PF00593">
    <property type="entry name" value="TonB_dep_Rec_b-barrel"/>
    <property type="match status" value="1"/>
</dbReference>
<dbReference type="SUPFAM" id="SSF56935">
    <property type="entry name" value="Porins"/>
    <property type="match status" value="1"/>
</dbReference>
<dbReference type="Proteomes" id="UP000217265">
    <property type="component" value="Chromosome"/>
</dbReference>
<dbReference type="Gene3D" id="2.60.40.1120">
    <property type="entry name" value="Carboxypeptidase-like, regulatory domain"/>
    <property type="match status" value="1"/>
</dbReference>
<evidence type="ECO:0000259" key="6">
    <source>
        <dbReference type="Pfam" id="PF00593"/>
    </source>
</evidence>
<evidence type="ECO:0000259" key="7">
    <source>
        <dbReference type="Pfam" id="PF07715"/>
    </source>
</evidence>
<dbReference type="Pfam" id="PF13620">
    <property type="entry name" value="CarboxypepD_reg"/>
    <property type="match status" value="1"/>
</dbReference>
<dbReference type="InterPro" id="IPR012910">
    <property type="entry name" value="Plug_dom"/>
</dbReference>
<comment type="similarity">
    <text evidence="4">Belongs to the TonB-dependent receptor family.</text>
</comment>
<gene>
    <name evidence="8" type="ORF">CMV30_06115</name>
</gene>
<keyword evidence="2 4" id="KW-0472">Membrane</keyword>
<accession>A0A290QI53</accession>
<dbReference type="Pfam" id="PF07715">
    <property type="entry name" value="Plug"/>
    <property type="match status" value="1"/>
</dbReference>
<reference evidence="8 9" key="1">
    <citation type="submission" date="2017-09" db="EMBL/GenBank/DDBJ databases">
        <title>Complete genome sequence of Verrucomicrobial strain HZ-65, isolated from freshwater.</title>
        <authorList>
            <person name="Choi A."/>
        </authorList>
    </citation>
    <scope>NUCLEOTIDE SEQUENCE [LARGE SCALE GENOMIC DNA]</scope>
    <source>
        <strain evidence="8 9">HZ-65</strain>
    </source>
</reference>
<dbReference type="Gene3D" id="2.40.170.20">
    <property type="entry name" value="TonB-dependent receptor, beta-barrel domain"/>
    <property type="match status" value="1"/>
</dbReference>
<evidence type="ECO:0000256" key="2">
    <source>
        <dbReference type="ARBA" id="ARBA00023136"/>
    </source>
</evidence>
<proteinExistence type="inferred from homology"/>
<name>A0A290QI53_9BACT</name>
<dbReference type="InterPro" id="IPR037066">
    <property type="entry name" value="Plug_dom_sf"/>
</dbReference>
<evidence type="ECO:0000313" key="8">
    <source>
        <dbReference type="EMBL" id="ATC63562.1"/>
    </source>
</evidence>
<feature type="domain" description="TonB-dependent receptor-like beta-barrel" evidence="6">
    <location>
        <begin position="545"/>
        <end position="1035"/>
    </location>
</feature>
<dbReference type="PANTHER" id="PTHR40980:SF4">
    <property type="entry name" value="TONB-DEPENDENT RECEPTOR-LIKE BETA-BARREL DOMAIN-CONTAINING PROTEIN"/>
    <property type="match status" value="1"/>
</dbReference>
<organism evidence="8 9">
    <name type="scientific">Nibricoccus aquaticus</name>
    <dbReference type="NCBI Taxonomy" id="2576891"/>
    <lineage>
        <taxon>Bacteria</taxon>
        <taxon>Pseudomonadati</taxon>
        <taxon>Verrucomicrobiota</taxon>
        <taxon>Opitutia</taxon>
        <taxon>Opitutales</taxon>
        <taxon>Opitutaceae</taxon>
        <taxon>Nibricoccus</taxon>
    </lineage>
</organism>
<evidence type="ECO:0000256" key="1">
    <source>
        <dbReference type="ARBA" id="ARBA00004442"/>
    </source>
</evidence>
<sequence length="1068" mass="116267">MQKRPPTGSRLSRSKSLPIVPGVLSMSLIAALAASIAEAGTISGRVLNSSTGQYLKNAQVELVGSDRTTVTRDGGYFTFSDVAAGEAKVAVNYTGLDRLEQSVTVPETGTVNPELALTSKDYGSETIELAAFTVGAQREGNAKAIVEQKQALNIKTVIASDAFGDVTEGNVGEFLKLLPGISVDYVEADVRTVRVRGLSPKYANVTLDGNPLANAASSNIATGRQFEFEQVSLATLETVEVNKSPTADMPAAGLTGSINVKSKSAFSQKGRQIKYNANFNINEYTLDAGRTMGWDNREHYKWQPGGNVEFSDTFLGGRLGVVAGVSHSGSYVEQKIFIPTYQFDRNANNNQEELPVITSFNMQDGLKPTWRDSVVVNLDYKASDDLTLSLRSSYNTYDAPFHNRNWVMTANTSNVAYDTTTGNLTGTGAGLTNRTATSATSTSTSATATNSTATVQGSNLRKYGATFSISPSMNWKLGNLEFDGSLSYSNARNWYDSVAEGFLSQVQARMNGVSWNYSLPTETGIQIRQIATGSGATASNNASLLDLSNYNSGASVNAEERNSKDQVWTARGDLKIKFDHWSLPTTFKVGADSRLEVRDIENFNPSWALNANPAAGGINLGNYRDPYIPDFQKGESIVDVNGVVGPAPSPDKWKLYDLFRSYNTDPFLTTTTAQQPFNANVGNNLRNKLQSMWDIKEQIYSGYAMATVEVNKELQVLAGVRYEKTTTEGRAFDDIGGARAVTISGTTNTNAPGYIQARYGQRITKEKSYDNFFPSMQVRYEPSRDFVIRGAYFASILRPDFGNVAGGISVNDSIPPTFTVSNATLKPETAHNFDVRVEYYFEPVGVISLGAFRKEITDIQLQTTSPIDPSNIPEAIAQLGYDATAVNGAFIAQNVNGGDSSVWGLEADYSQQLSFLPGALRGLGVFANVTYIKPKDVRLFSLTAEDGIAEWASNAGVSWKWKRFSTQVKFNWRDQSIRAITGVTVSNTGVITPTLPNGGNGSNRVQYTAARKQVDLNMDYKLHRSATIFFNVSNVFDEESVQFVEQRAWIQRHGQFGARFTLGVKGSF</sequence>
<dbReference type="EMBL" id="CP023344">
    <property type="protein sequence ID" value="ATC63562.1"/>
    <property type="molecule type" value="Genomic_DNA"/>
</dbReference>
<evidence type="ECO:0000256" key="3">
    <source>
        <dbReference type="ARBA" id="ARBA00023237"/>
    </source>
</evidence>
<dbReference type="GO" id="GO:0030246">
    <property type="term" value="F:carbohydrate binding"/>
    <property type="evidence" value="ECO:0007669"/>
    <property type="project" value="InterPro"/>
</dbReference>
<evidence type="ECO:0008006" key="10">
    <source>
        <dbReference type="Google" id="ProtNLM"/>
    </source>
</evidence>
<dbReference type="PANTHER" id="PTHR40980">
    <property type="entry name" value="PLUG DOMAIN-CONTAINING PROTEIN"/>
    <property type="match status" value="1"/>
</dbReference>
<keyword evidence="9" id="KW-1185">Reference proteome</keyword>
<dbReference type="InterPro" id="IPR010104">
    <property type="entry name" value="TonB_rcpt_bac"/>
</dbReference>
<evidence type="ECO:0000256" key="4">
    <source>
        <dbReference type="RuleBase" id="RU003357"/>
    </source>
</evidence>
<dbReference type="InterPro" id="IPR013784">
    <property type="entry name" value="Carb-bd-like_fold"/>
</dbReference>
<dbReference type="InterPro" id="IPR000531">
    <property type="entry name" value="Beta-barrel_TonB"/>
</dbReference>
<dbReference type="GO" id="GO:0009279">
    <property type="term" value="C:cell outer membrane"/>
    <property type="evidence" value="ECO:0007669"/>
    <property type="project" value="UniProtKB-SubCell"/>
</dbReference>
<dbReference type="SUPFAM" id="SSF49452">
    <property type="entry name" value="Starch-binding domain-like"/>
    <property type="match status" value="1"/>
</dbReference>
<dbReference type="KEGG" id="vbh:CMV30_06115"/>
<comment type="subcellular location">
    <subcellularLocation>
        <location evidence="1 4">Cell outer membrane</location>
    </subcellularLocation>
</comment>
<evidence type="ECO:0000313" key="9">
    <source>
        <dbReference type="Proteomes" id="UP000217265"/>
    </source>
</evidence>
<dbReference type="InterPro" id="IPR036942">
    <property type="entry name" value="Beta-barrel_TonB_sf"/>
</dbReference>
<dbReference type="AlphaFoldDB" id="A0A290QI53"/>
<dbReference type="NCBIfam" id="TIGR01782">
    <property type="entry name" value="TonB-Xanth-Caul"/>
    <property type="match status" value="1"/>
</dbReference>
<feature type="domain" description="TonB-dependent receptor plug" evidence="7">
    <location>
        <begin position="153"/>
        <end position="247"/>
    </location>
</feature>
<protein>
    <recommendedName>
        <fullName evidence="10">TonB-dependent receptor</fullName>
    </recommendedName>
</protein>
<keyword evidence="3" id="KW-0998">Cell outer membrane</keyword>
<feature type="region of interest" description="Disordered" evidence="5">
    <location>
        <begin position="428"/>
        <end position="452"/>
    </location>
</feature>
<keyword evidence="4" id="KW-0798">TonB box</keyword>